<dbReference type="PROSITE" id="PS51257">
    <property type="entry name" value="PROKAR_LIPOPROTEIN"/>
    <property type="match status" value="1"/>
</dbReference>
<name>A0ABP6M7M7_9ACTN</name>
<accession>A0ABP6M7M7</accession>
<dbReference type="InterPro" id="IPR050490">
    <property type="entry name" value="Bact_solute-bd_prot1"/>
</dbReference>
<feature type="chain" id="PRO_5046657811" evidence="1">
    <location>
        <begin position="29"/>
        <end position="441"/>
    </location>
</feature>
<dbReference type="Pfam" id="PF01547">
    <property type="entry name" value="SBP_bac_1"/>
    <property type="match status" value="1"/>
</dbReference>
<comment type="caution">
    <text evidence="2">The sequence shown here is derived from an EMBL/GenBank/DDBJ whole genome shotgun (WGS) entry which is preliminary data.</text>
</comment>
<proteinExistence type="predicted"/>
<dbReference type="SUPFAM" id="SSF53850">
    <property type="entry name" value="Periplasmic binding protein-like II"/>
    <property type="match status" value="1"/>
</dbReference>
<dbReference type="Proteomes" id="UP001501637">
    <property type="component" value="Unassembled WGS sequence"/>
</dbReference>
<protein>
    <submittedName>
        <fullName evidence="2">Extracellular solute-binding protein</fullName>
    </submittedName>
</protein>
<dbReference type="EMBL" id="BAAAUG010000017">
    <property type="protein sequence ID" value="GAA3086285.1"/>
    <property type="molecule type" value="Genomic_DNA"/>
</dbReference>
<dbReference type="PANTHER" id="PTHR43649">
    <property type="entry name" value="ARABINOSE-BINDING PROTEIN-RELATED"/>
    <property type="match status" value="1"/>
</dbReference>
<keyword evidence="3" id="KW-1185">Reference proteome</keyword>
<keyword evidence="1" id="KW-0732">Signal</keyword>
<dbReference type="PANTHER" id="PTHR43649:SF14">
    <property type="entry name" value="BLR3389 PROTEIN"/>
    <property type="match status" value="1"/>
</dbReference>
<evidence type="ECO:0000313" key="2">
    <source>
        <dbReference type="EMBL" id="GAA3086285.1"/>
    </source>
</evidence>
<dbReference type="InterPro" id="IPR006059">
    <property type="entry name" value="SBP"/>
</dbReference>
<dbReference type="Gene3D" id="3.40.190.10">
    <property type="entry name" value="Periplasmic binding protein-like II"/>
    <property type="match status" value="2"/>
</dbReference>
<reference evidence="3" key="1">
    <citation type="journal article" date="2019" name="Int. J. Syst. Evol. Microbiol.">
        <title>The Global Catalogue of Microorganisms (GCM) 10K type strain sequencing project: providing services to taxonomists for standard genome sequencing and annotation.</title>
        <authorList>
            <consortium name="The Broad Institute Genomics Platform"/>
            <consortium name="The Broad Institute Genome Sequencing Center for Infectious Disease"/>
            <person name="Wu L."/>
            <person name="Ma J."/>
        </authorList>
    </citation>
    <scope>NUCLEOTIDE SEQUENCE [LARGE SCALE GENOMIC DNA]</scope>
    <source>
        <strain evidence="3">JCM 9092</strain>
    </source>
</reference>
<evidence type="ECO:0000313" key="3">
    <source>
        <dbReference type="Proteomes" id="UP001501637"/>
    </source>
</evidence>
<organism evidence="2 3">
    <name type="scientific">Streptomyces rectiviolaceus</name>
    <dbReference type="NCBI Taxonomy" id="332591"/>
    <lineage>
        <taxon>Bacteria</taxon>
        <taxon>Bacillati</taxon>
        <taxon>Actinomycetota</taxon>
        <taxon>Actinomycetes</taxon>
        <taxon>Kitasatosporales</taxon>
        <taxon>Streptomycetaceae</taxon>
        <taxon>Streptomyces</taxon>
    </lineage>
</organism>
<sequence length="441" mass="47812">MPTPPLRRRIRTALATAALTLAATGLSACGSGGPQDSAGGGGAALEAWVYGDPSAAVQRKVVDRFNKTSDVKVKLVEIPGEGYQDKMRTSMGTANAPDIFFNWGGGSISDFAAKDMLVDLGPYMKKDPALKKAFIPSILDAGRIDGTYYGVPMRGMQPVILFYNKKVFREAGAEPPASWDDMLDLIDTFKEKGVTPFALAGADPWTELMWLEYLLDRFGGPGVFQKIVDGDKSAWNDPAMIKAGETIRDLVDRGAFGKNYKSVNYTADGASTLFARGKAAMHLMGSWEYANQKANQKEFAKSGLGWTSFPAVPGGKGDPKDVVGNPTNYWSVNATRVKKGERRDAAVEFLKFASQQSYAKDLVANGDVPATSDAKEQLTAHENPEYATYQYDMVSQAPSFTLSWDQALPARFTAPLTNNLQKLFNGDLSPKGFADAMRDVK</sequence>
<feature type="signal peptide" evidence="1">
    <location>
        <begin position="1"/>
        <end position="28"/>
    </location>
</feature>
<gene>
    <name evidence="2" type="ORF">GCM10010449_07370</name>
</gene>
<dbReference type="RefSeq" id="WP_344518887.1">
    <property type="nucleotide sequence ID" value="NZ_BAAAUG010000017.1"/>
</dbReference>
<evidence type="ECO:0000256" key="1">
    <source>
        <dbReference type="SAM" id="SignalP"/>
    </source>
</evidence>